<protein>
    <recommendedName>
        <fullName evidence="3 9">Flagellar biosynthetic protein FliR</fullName>
    </recommendedName>
</protein>
<dbReference type="EMBL" id="JAODNV010000004">
    <property type="protein sequence ID" value="MCT8989293.1"/>
    <property type="molecule type" value="Genomic_DNA"/>
</dbReference>
<dbReference type="GO" id="GO:0005886">
    <property type="term" value="C:plasma membrane"/>
    <property type="evidence" value="ECO:0007669"/>
    <property type="project" value="UniProtKB-SubCell"/>
</dbReference>
<sequence>MLEMAVLAAFLAFCRIGACMMLMPGLGSARVPMQVRLFLAVSVSLALLVHLWEAIAPHVSRPPSELLLLIASELALGALIGLVVRFYVLALQFIGSAITMLSGFGMAAADVAVEENNPQPAMAAIISLAALMLLFALDFHHAIFRALIASYELAPVSVLFNPRSALIDLSDTLSEAFFVMIRLGSPFVAYAILVNLAVGFLNKLAPQIPLYFISLPFVIAGGLILLYFGIGTFLALFADGFIPTTLGR</sequence>
<dbReference type="GO" id="GO:0006605">
    <property type="term" value="P:protein targeting"/>
    <property type="evidence" value="ECO:0007669"/>
    <property type="project" value="UniProtKB-UniRule"/>
</dbReference>
<name>A0A9X2X658_9HYPH</name>
<evidence type="ECO:0000256" key="10">
    <source>
        <dbReference type="RuleBase" id="RU362071"/>
    </source>
</evidence>
<dbReference type="GO" id="GO:0044780">
    <property type="term" value="P:bacterial-type flagellum assembly"/>
    <property type="evidence" value="ECO:0007669"/>
    <property type="project" value="UniProtKB-UniRule"/>
</dbReference>
<keyword evidence="11" id="KW-0282">Flagellum</keyword>
<dbReference type="GO" id="GO:0009425">
    <property type="term" value="C:bacterial-type flagellum basal body"/>
    <property type="evidence" value="ECO:0007669"/>
    <property type="project" value="UniProtKB-SubCell"/>
</dbReference>
<evidence type="ECO:0000256" key="2">
    <source>
        <dbReference type="ARBA" id="ARBA00009772"/>
    </source>
</evidence>
<dbReference type="PANTHER" id="PTHR30065">
    <property type="entry name" value="FLAGELLAR BIOSYNTHETIC PROTEIN FLIR"/>
    <property type="match status" value="1"/>
</dbReference>
<evidence type="ECO:0000256" key="7">
    <source>
        <dbReference type="ARBA" id="ARBA00023136"/>
    </source>
</evidence>
<dbReference type="InterPro" id="IPR002010">
    <property type="entry name" value="T3SS_IM_R"/>
</dbReference>
<dbReference type="RefSeq" id="WP_261513997.1">
    <property type="nucleotide sequence ID" value="NZ_JAODNV010000004.1"/>
</dbReference>
<keyword evidence="5 10" id="KW-0812">Transmembrane</keyword>
<keyword evidence="7 10" id="KW-0472">Membrane</keyword>
<feature type="transmembrane region" description="Helical" evidence="10">
    <location>
        <begin position="93"/>
        <end position="113"/>
    </location>
</feature>
<evidence type="ECO:0000256" key="4">
    <source>
        <dbReference type="ARBA" id="ARBA00022475"/>
    </source>
</evidence>
<evidence type="ECO:0000313" key="12">
    <source>
        <dbReference type="Proteomes" id="UP001149009"/>
    </source>
</evidence>
<gene>
    <name evidence="11" type="primary">fliR</name>
    <name evidence="11" type="ORF">NYR54_03115</name>
</gene>
<feature type="transmembrane region" description="Helical" evidence="10">
    <location>
        <begin position="125"/>
        <end position="148"/>
    </location>
</feature>
<comment type="similarity">
    <text evidence="2 10">Belongs to the FliR/MopE/SpaR family.</text>
</comment>
<keyword evidence="4 10" id="KW-1003">Cell membrane</keyword>
<feature type="transmembrane region" description="Helical" evidence="10">
    <location>
        <begin position="176"/>
        <end position="198"/>
    </location>
</feature>
<dbReference type="NCBIfam" id="TIGR01400">
    <property type="entry name" value="fliR"/>
    <property type="match status" value="1"/>
</dbReference>
<accession>A0A9X2X658</accession>
<evidence type="ECO:0000256" key="3">
    <source>
        <dbReference type="ARBA" id="ARBA00021717"/>
    </source>
</evidence>
<evidence type="ECO:0000256" key="9">
    <source>
        <dbReference type="NCBIfam" id="TIGR01400"/>
    </source>
</evidence>
<dbReference type="Proteomes" id="UP001149009">
    <property type="component" value="Unassembled WGS sequence"/>
</dbReference>
<keyword evidence="11" id="KW-0969">Cilium</keyword>
<organism evidence="11 12">
    <name type="scientific">Chelativorans petroleitrophicus</name>
    <dbReference type="NCBI Taxonomy" id="2975484"/>
    <lineage>
        <taxon>Bacteria</taxon>
        <taxon>Pseudomonadati</taxon>
        <taxon>Pseudomonadota</taxon>
        <taxon>Alphaproteobacteria</taxon>
        <taxon>Hyphomicrobiales</taxon>
        <taxon>Phyllobacteriaceae</taxon>
        <taxon>Chelativorans</taxon>
    </lineage>
</organism>
<reference evidence="11" key="1">
    <citation type="submission" date="2022-08" db="EMBL/GenBank/DDBJ databases">
        <title>Chelativorans sichuanense sp. nov., a paraffin oil-degrading bacterium isolated from a mixture of oil-based drill cuttings and paddy soil.</title>
        <authorList>
            <person name="Yu J."/>
            <person name="Liu H."/>
            <person name="Chen Q."/>
        </authorList>
    </citation>
    <scope>NUCLEOTIDE SEQUENCE</scope>
    <source>
        <strain evidence="11">SCAU 2101</strain>
    </source>
</reference>
<keyword evidence="11" id="KW-0966">Cell projection</keyword>
<evidence type="ECO:0000256" key="8">
    <source>
        <dbReference type="ARBA" id="ARBA00023143"/>
    </source>
</evidence>
<evidence type="ECO:0000256" key="1">
    <source>
        <dbReference type="ARBA" id="ARBA00002578"/>
    </source>
</evidence>
<dbReference type="AlphaFoldDB" id="A0A9X2X658"/>
<dbReference type="Pfam" id="PF01311">
    <property type="entry name" value="Bac_export_1"/>
    <property type="match status" value="1"/>
</dbReference>
<feature type="transmembrane region" description="Helical" evidence="10">
    <location>
        <begin position="38"/>
        <end position="55"/>
    </location>
</feature>
<keyword evidence="8 10" id="KW-0975">Bacterial flagellum</keyword>
<comment type="caution">
    <text evidence="11">The sequence shown here is derived from an EMBL/GenBank/DDBJ whole genome shotgun (WGS) entry which is preliminary data.</text>
</comment>
<dbReference type="InterPro" id="IPR006303">
    <property type="entry name" value="FliR"/>
</dbReference>
<keyword evidence="6 10" id="KW-1133">Transmembrane helix</keyword>
<comment type="subcellular location">
    <subcellularLocation>
        <location evidence="10">Cell membrane</location>
        <topology evidence="10">Multi-pass membrane protein</topology>
    </subcellularLocation>
    <subcellularLocation>
        <location evidence="10">Bacterial flagellum basal body</location>
    </subcellularLocation>
</comment>
<evidence type="ECO:0000256" key="5">
    <source>
        <dbReference type="ARBA" id="ARBA00022692"/>
    </source>
</evidence>
<keyword evidence="12" id="KW-1185">Reference proteome</keyword>
<dbReference type="PANTHER" id="PTHR30065:SF1">
    <property type="entry name" value="SURFACE PRESENTATION OF ANTIGENS PROTEIN SPAR"/>
    <property type="match status" value="1"/>
</dbReference>
<dbReference type="PRINTS" id="PR00953">
    <property type="entry name" value="TYPE3IMRPROT"/>
</dbReference>
<feature type="transmembrane region" description="Helical" evidence="10">
    <location>
        <begin position="210"/>
        <end position="238"/>
    </location>
</feature>
<comment type="function">
    <text evidence="1 10">Role in flagellar biosynthesis.</text>
</comment>
<evidence type="ECO:0000313" key="11">
    <source>
        <dbReference type="EMBL" id="MCT8989293.1"/>
    </source>
</evidence>
<feature type="transmembrane region" description="Helical" evidence="10">
    <location>
        <begin position="67"/>
        <end position="87"/>
    </location>
</feature>
<proteinExistence type="inferred from homology"/>
<evidence type="ECO:0000256" key="6">
    <source>
        <dbReference type="ARBA" id="ARBA00022989"/>
    </source>
</evidence>